<reference evidence="4 5" key="1">
    <citation type="journal article" date="2024" name="Commun. Biol.">
        <title>Comparative genomic analysis of thermophilic fungi reveals convergent evolutionary adaptations and gene losses.</title>
        <authorList>
            <person name="Steindorff A.S."/>
            <person name="Aguilar-Pontes M.V."/>
            <person name="Robinson A.J."/>
            <person name="Andreopoulos B."/>
            <person name="LaButti K."/>
            <person name="Kuo A."/>
            <person name="Mondo S."/>
            <person name="Riley R."/>
            <person name="Otillar R."/>
            <person name="Haridas S."/>
            <person name="Lipzen A."/>
            <person name="Grimwood J."/>
            <person name="Schmutz J."/>
            <person name="Clum A."/>
            <person name="Reid I.D."/>
            <person name="Moisan M.C."/>
            <person name="Butler G."/>
            <person name="Nguyen T.T.M."/>
            <person name="Dewar K."/>
            <person name="Conant G."/>
            <person name="Drula E."/>
            <person name="Henrissat B."/>
            <person name="Hansel C."/>
            <person name="Singer S."/>
            <person name="Hutchinson M.I."/>
            <person name="de Vries R.P."/>
            <person name="Natvig D.O."/>
            <person name="Powell A.J."/>
            <person name="Tsang A."/>
            <person name="Grigoriev I.V."/>
        </authorList>
    </citation>
    <scope>NUCLEOTIDE SEQUENCE [LARGE SCALE GENOMIC DNA]</scope>
    <source>
        <strain evidence="4 5">ATCC 24622</strain>
    </source>
</reference>
<dbReference type="Gene3D" id="3.40.50.1820">
    <property type="entry name" value="alpha/beta hydrolase"/>
    <property type="match status" value="1"/>
</dbReference>
<evidence type="ECO:0000313" key="4">
    <source>
        <dbReference type="EMBL" id="KAL1835830.1"/>
    </source>
</evidence>
<dbReference type="Pfam" id="PF07859">
    <property type="entry name" value="Abhydrolase_3"/>
    <property type="match status" value="1"/>
</dbReference>
<evidence type="ECO:0000256" key="2">
    <source>
        <dbReference type="SAM" id="MobiDB-lite"/>
    </source>
</evidence>
<comment type="caution">
    <text evidence="4">The sequence shown here is derived from an EMBL/GenBank/DDBJ whole genome shotgun (WGS) entry which is preliminary data.</text>
</comment>
<organism evidence="4 5">
    <name type="scientific">Phialemonium thermophilum</name>
    <dbReference type="NCBI Taxonomy" id="223376"/>
    <lineage>
        <taxon>Eukaryota</taxon>
        <taxon>Fungi</taxon>
        <taxon>Dikarya</taxon>
        <taxon>Ascomycota</taxon>
        <taxon>Pezizomycotina</taxon>
        <taxon>Sordariomycetes</taxon>
        <taxon>Sordariomycetidae</taxon>
        <taxon>Cephalothecales</taxon>
        <taxon>Cephalothecaceae</taxon>
        <taxon>Phialemonium</taxon>
    </lineage>
</organism>
<name>A0ABR3V219_9PEZI</name>
<dbReference type="InterPro" id="IPR013094">
    <property type="entry name" value="AB_hydrolase_3"/>
</dbReference>
<protein>
    <recommendedName>
        <fullName evidence="3">Alpha/beta hydrolase fold-3 domain-containing protein</fullName>
    </recommendedName>
</protein>
<dbReference type="SUPFAM" id="SSF53474">
    <property type="entry name" value="alpha/beta-Hydrolases"/>
    <property type="match status" value="1"/>
</dbReference>
<sequence length="252" mass="27886">MVDGGPLSHLWLCELFATYGGVAVEVQFRLAPEHVFPTAVLDAYDGLKWTAENYVSLGANPSKGFIVAGESTGADIALVIAHLYADEARRPALTGLYVACPHAMEPDTVPDQYRDRFVSREQNADAFILKADSIEFIKSMYKPDTKSSLFHAVNFPDHSKMPKTYFQACGADPTRDGVLILDQLWRDCGVETKIDVYPGLPHHFWTLFIHARFTQKHAEDSQRALSWLLGSESGWGPKKPKPGETTEGEASA</sequence>
<accession>A0ABR3V219</accession>
<feature type="domain" description="Alpha/beta hydrolase fold-3" evidence="3">
    <location>
        <begin position="12"/>
        <end position="205"/>
    </location>
</feature>
<dbReference type="PANTHER" id="PTHR48081:SF8">
    <property type="entry name" value="ALPHA_BETA HYDROLASE FOLD-3 DOMAIN-CONTAINING PROTEIN-RELATED"/>
    <property type="match status" value="1"/>
</dbReference>
<dbReference type="InterPro" id="IPR050300">
    <property type="entry name" value="GDXG_lipolytic_enzyme"/>
</dbReference>
<gene>
    <name evidence="4" type="ORF">VTK73DRAFT_5303</name>
</gene>
<evidence type="ECO:0000256" key="1">
    <source>
        <dbReference type="ARBA" id="ARBA00022801"/>
    </source>
</evidence>
<proteinExistence type="predicted"/>
<evidence type="ECO:0000259" key="3">
    <source>
        <dbReference type="Pfam" id="PF07859"/>
    </source>
</evidence>
<keyword evidence="5" id="KW-1185">Reference proteome</keyword>
<dbReference type="InterPro" id="IPR029058">
    <property type="entry name" value="AB_hydrolase_fold"/>
</dbReference>
<dbReference type="EMBL" id="JAZHXJ010002993">
    <property type="protein sequence ID" value="KAL1835830.1"/>
    <property type="molecule type" value="Genomic_DNA"/>
</dbReference>
<evidence type="ECO:0000313" key="5">
    <source>
        <dbReference type="Proteomes" id="UP001586593"/>
    </source>
</evidence>
<keyword evidence="1" id="KW-0378">Hydrolase</keyword>
<dbReference type="PANTHER" id="PTHR48081">
    <property type="entry name" value="AB HYDROLASE SUPERFAMILY PROTEIN C4A8.06C"/>
    <property type="match status" value="1"/>
</dbReference>
<dbReference type="Proteomes" id="UP001586593">
    <property type="component" value="Unassembled WGS sequence"/>
</dbReference>
<feature type="region of interest" description="Disordered" evidence="2">
    <location>
        <begin position="230"/>
        <end position="252"/>
    </location>
</feature>